<dbReference type="Gene3D" id="3.60.10.10">
    <property type="entry name" value="Endonuclease/exonuclease/phosphatase"/>
    <property type="match status" value="1"/>
</dbReference>
<protein>
    <recommendedName>
        <fullName evidence="6">Endonuclease/exonuclease/phosphatase domain-containing protein</fullName>
    </recommendedName>
</protein>
<dbReference type="GO" id="GO:0008081">
    <property type="term" value="F:phosphoric diester hydrolase activity"/>
    <property type="evidence" value="ECO:0007669"/>
    <property type="project" value="TreeGrafter"/>
</dbReference>
<feature type="domain" description="Endonuclease/exonuclease/phosphatase" evidence="6">
    <location>
        <begin position="7"/>
        <end position="149"/>
    </location>
</feature>
<dbReference type="EMBL" id="BSYR01000017">
    <property type="protein sequence ID" value="GMI79821.1"/>
    <property type="molecule type" value="Genomic_DNA"/>
</dbReference>
<keyword evidence="3" id="KW-0479">Metal-binding</keyword>
<dbReference type="InterPro" id="IPR005135">
    <property type="entry name" value="Endo/exonuclease/phosphatase"/>
</dbReference>
<dbReference type="Proteomes" id="UP001165190">
    <property type="component" value="Unassembled WGS sequence"/>
</dbReference>
<dbReference type="PANTHER" id="PTHR22748">
    <property type="entry name" value="AP ENDONUCLEASE"/>
    <property type="match status" value="1"/>
</dbReference>
<comment type="caution">
    <text evidence="7">The sequence shown here is derived from an EMBL/GenBank/DDBJ whole genome shotgun (WGS) entry which is preliminary data.</text>
</comment>
<evidence type="ECO:0000256" key="5">
    <source>
        <dbReference type="ARBA" id="ARBA00022842"/>
    </source>
</evidence>
<dbReference type="InterPro" id="IPR036691">
    <property type="entry name" value="Endo/exonu/phosph_ase_sf"/>
</dbReference>
<keyword evidence="4" id="KW-0378">Hydrolase</keyword>
<dbReference type="GO" id="GO:0006284">
    <property type="term" value="P:base-excision repair"/>
    <property type="evidence" value="ECO:0007669"/>
    <property type="project" value="TreeGrafter"/>
</dbReference>
<evidence type="ECO:0000313" key="7">
    <source>
        <dbReference type="EMBL" id="GMI79821.1"/>
    </source>
</evidence>
<evidence type="ECO:0000256" key="2">
    <source>
        <dbReference type="ARBA" id="ARBA00007092"/>
    </source>
</evidence>
<dbReference type="PANTHER" id="PTHR22748:SF11">
    <property type="entry name" value="OS07G0184032 PROTEIN"/>
    <property type="match status" value="1"/>
</dbReference>
<dbReference type="GO" id="GO:0008311">
    <property type="term" value="F:double-stranded DNA 3'-5' DNA exonuclease activity"/>
    <property type="evidence" value="ECO:0007669"/>
    <property type="project" value="TreeGrafter"/>
</dbReference>
<dbReference type="SUPFAM" id="SSF56219">
    <property type="entry name" value="DNase I-like"/>
    <property type="match status" value="1"/>
</dbReference>
<gene>
    <name evidence="7" type="ORF">HRI_001651400</name>
</gene>
<evidence type="ECO:0000256" key="1">
    <source>
        <dbReference type="ARBA" id="ARBA00001946"/>
    </source>
</evidence>
<accession>A0A9W7LXK4</accession>
<evidence type="ECO:0000313" key="8">
    <source>
        <dbReference type="Proteomes" id="UP001165190"/>
    </source>
</evidence>
<dbReference type="GO" id="GO:0003906">
    <property type="term" value="F:DNA-(apurinic or apyrimidinic site) endonuclease activity"/>
    <property type="evidence" value="ECO:0007669"/>
    <property type="project" value="TreeGrafter"/>
</dbReference>
<organism evidence="7 8">
    <name type="scientific">Hibiscus trionum</name>
    <name type="common">Flower of an hour</name>
    <dbReference type="NCBI Taxonomy" id="183268"/>
    <lineage>
        <taxon>Eukaryota</taxon>
        <taxon>Viridiplantae</taxon>
        <taxon>Streptophyta</taxon>
        <taxon>Embryophyta</taxon>
        <taxon>Tracheophyta</taxon>
        <taxon>Spermatophyta</taxon>
        <taxon>Magnoliopsida</taxon>
        <taxon>eudicotyledons</taxon>
        <taxon>Gunneridae</taxon>
        <taxon>Pentapetalae</taxon>
        <taxon>rosids</taxon>
        <taxon>malvids</taxon>
        <taxon>Malvales</taxon>
        <taxon>Malvaceae</taxon>
        <taxon>Malvoideae</taxon>
        <taxon>Hibiscus</taxon>
    </lineage>
</organism>
<proteinExistence type="inferred from homology"/>
<dbReference type="GO" id="GO:0005634">
    <property type="term" value="C:nucleus"/>
    <property type="evidence" value="ECO:0007669"/>
    <property type="project" value="TreeGrafter"/>
</dbReference>
<dbReference type="OrthoDB" id="1432456at2759"/>
<comment type="cofactor">
    <cofactor evidence="1">
        <name>Mg(2+)</name>
        <dbReference type="ChEBI" id="CHEBI:18420"/>
    </cofactor>
</comment>
<dbReference type="GO" id="GO:0046872">
    <property type="term" value="F:metal ion binding"/>
    <property type="evidence" value="ECO:0007669"/>
    <property type="project" value="UniProtKB-KW"/>
</dbReference>
<dbReference type="AlphaFoldDB" id="A0A9W7LXK4"/>
<keyword evidence="5" id="KW-0460">Magnesium</keyword>
<reference evidence="7" key="1">
    <citation type="submission" date="2023-05" db="EMBL/GenBank/DDBJ databases">
        <title>Genome and transcriptome analyses reveal genes involved in the formation of fine ridges on petal epidermal cells in Hibiscus trionum.</title>
        <authorList>
            <person name="Koshimizu S."/>
            <person name="Masuda S."/>
            <person name="Ishii T."/>
            <person name="Shirasu K."/>
            <person name="Hoshino A."/>
            <person name="Arita M."/>
        </authorList>
    </citation>
    <scope>NUCLEOTIDE SEQUENCE</scope>
    <source>
        <strain evidence="7">Hamamatsu line</strain>
    </source>
</reference>
<evidence type="ECO:0000256" key="4">
    <source>
        <dbReference type="ARBA" id="ARBA00022801"/>
    </source>
</evidence>
<dbReference type="Pfam" id="PF03372">
    <property type="entry name" value="Exo_endo_phos"/>
    <property type="match status" value="1"/>
</dbReference>
<evidence type="ECO:0000259" key="6">
    <source>
        <dbReference type="Pfam" id="PF03372"/>
    </source>
</evidence>
<sequence>MRNCYFLSWNVRGLRKMEKVRAVCRTIRTSKASVVFLQESKMSTLKQRVIERLKNKILREVAIVPSEGASGGLISMWDSKFFVVERNMELQRCIILVGTLSQWNLRVSLINVYAPNSQGERKDFLEQLACNIDALDLPTVIGGDFNAVKEAGKMWCGNKCYFINYVCKFHKHLEVDRFATFRGKVYLVQGW</sequence>
<comment type="similarity">
    <text evidence="2">Belongs to the DNA repair enzymes AP/ExoA family.</text>
</comment>
<dbReference type="InterPro" id="IPR004808">
    <property type="entry name" value="AP_endonuc_1"/>
</dbReference>
<name>A0A9W7LXK4_HIBTR</name>
<keyword evidence="8" id="KW-1185">Reference proteome</keyword>
<evidence type="ECO:0000256" key="3">
    <source>
        <dbReference type="ARBA" id="ARBA00022723"/>
    </source>
</evidence>